<dbReference type="Proteomes" id="UP001597196">
    <property type="component" value="Unassembled WGS sequence"/>
</dbReference>
<comment type="caution">
    <text evidence="2">The sequence shown here is derived from an EMBL/GenBank/DDBJ whole genome shotgun (WGS) entry which is preliminary data.</text>
</comment>
<reference evidence="3" key="1">
    <citation type="journal article" date="2019" name="Int. J. Syst. Evol. Microbiol.">
        <title>The Global Catalogue of Microorganisms (GCM) 10K type strain sequencing project: providing services to taxonomists for standard genome sequencing and annotation.</title>
        <authorList>
            <consortium name="The Broad Institute Genomics Platform"/>
            <consortium name="The Broad Institute Genome Sequencing Center for Infectious Disease"/>
            <person name="Wu L."/>
            <person name="Ma J."/>
        </authorList>
    </citation>
    <scope>NUCLEOTIDE SEQUENCE [LARGE SCALE GENOMIC DNA]</scope>
    <source>
        <strain evidence="3">CCM 8980</strain>
    </source>
</reference>
<evidence type="ECO:0000313" key="3">
    <source>
        <dbReference type="Proteomes" id="UP001597196"/>
    </source>
</evidence>
<protein>
    <submittedName>
        <fullName evidence="2">Fic family protein</fullName>
    </submittedName>
</protein>
<dbReference type="InterPro" id="IPR040198">
    <property type="entry name" value="Fido_containing"/>
</dbReference>
<sequence>MKTFDYSTLNNLVITPEMTTKISQIGELRGQLAQLAPREAAVLDRLLEVAKIQSTDASNRIEGIFTSDTRLRQLVQHRIQPHDRSEEEISGYRDVLDLIHDQYAYMPIRATTILALHKKLFAFTASTWGGQFKDRDNQIVTVFEDGTTETRFTPAPAIATPQLMTDLCQGYEHALMEAKMPAVLLAGAFVFDFVSIHPFRDGNGRMSRLLTLLVLYRSGFEVGKYISIESLIEQTKTDYYRVLKESSDGWMANANTYTPFLNYFLSILLQSYRDLVARVRPATTKTSAVALIQTALEEALKPLSKRELMGLIPTYSEVTIARELNALLNEKKIVKVGQGRSTKYRLV</sequence>
<feature type="domain" description="Fido" evidence="1">
    <location>
        <begin position="108"/>
        <end position="266"/>
    </location>
</feature>
<dbReference type="PROSITE" id="PS51459">
    <property type="entry name" value="FIDO"/>
    <property type="match status" value="1"/>
</dbReference>
<dbReference type="EMBL" id="JBHTOC010000004">
    <property type="protein sequence ID" value="MFD1429368.1"/>
    <property type="molecule type" value="Genomic_DNA"/>
</dbReference>
<dbReference type="InterPro" id="IPR003812">
    <property type="entry name" value="Fido"/>
</dbReference>
<dbReference type="Gene3D" id="1.10.10.10">
    <property type="entry name" value="Winged helix-like DNA-binding domain superfamily/Winged helix DNA-binding domain"/>
    <property type="match status" value="1"/>
</dbReference>
<dbReference type="InterPro" id="IPR036597">
    <property type="entry name" value="Fido-like_dom_sf"/>
</dbReference>
<dbReference type="InterPro" id="IPR036388">
    <property type="entry name" value="WH-like_DNA-bd_sf"/>
</dbReference>
<dbReference type="SUPFAM" id="SSF140931">
    <property type="entry name" value="Fic-like"/>
    <property type="match status" value="1"/>
</dbReference>
<organism evidence="2 3">
    <name type="scientific">Lacticaseibacillus mingshuiensis</name>
    <dbReference type="NCBI Taxonomy" id="2799574"/>
    <lineage>
        <taxon>Bacteria</taxon>
        <taxon>Bacillati</taxon>
        <taxon>Bacillota</taxon>
        <taxon>Bacilli</taxon>
        <taxon>Lactobacillales</taxon>
        <taxon>Lactobacillaceae</taxon>
        <taxon>Lacticaseibacillus</taxon>
    </lineage>
</organism>
<evidence type="ECO:0000313" key="2">
    <source>
        <dbReference type="EMBL" id="MFD1429368.1"/>
    </source>
</evidence>
<dbReference type="Gene3D" id="1.10.3290.10">
    <property type="entry name" value="Fido-like domain"/>
    <property type="match status" value="1"/>
</dbReference>
<evidence type="ECO:0000259" key="1">
    <source>
        <dbReference type="PROSITE" id="PS51459"/>
    </source>
</evidence>
<accession>A0ABW4CHC1</accession>
<proteinExistence type="predicted"/>
<dbReference type="RefSeq" id="WP_203626292.1">
    <property type="nucleotide sequence ID" value="NZ_BOLQ01000003.1"/>
</dbReference>
<dbReference type="PANTHER" id="PTHR13504">
    <property type="entry name" value="FIDO DOMAIN-CONTAINING PROTEIN DDB_G0283145"/>
    <property type="match status" value="1"/>
</dbReference>
<dbReference type="Pfam" id="PF02661">
    <property type="entry name" value="Fic"/>
    <property type="match status" value="1"/>
</dbReference>
<name>A0ABW4CHC1_9LACO</name>
<keyword evidence="3" id="KW-1185">Reference proteome</keyword>
<gene>
    <name evidence="2" type="ORF">ACFQ4P_03775</name>
</gene>
<dbReference type="PANTHER" id="PTHR13504:SF38">
    <property type="entry name" value="FIDO DOMAIN-CONTAINING PROTEIN"/>
    <property type="match status" value="1"/>
</dbReference>